<dbReference type="InterPro" id="IPR009537">
    <property type="entry name" value="DUF1156"/>
</dbReference>
<keyword evidence="3" id="KW-1185">Reference proteome</keyword>
<feature type="domain" description="DUF1156" evidence="1">
    <location>
        <begin position="15"/>
        <end position="94"/>
    </location>
</feature>
<dbReference type="PIRSF" id="PIRSF009427">
    <property type="entry name" value="UCP009427_DNAmts"/>
    <property type="match status" value="1"/>
</dbReference>
<dbReference type="InterPro" id="IPR014455">
    <property type="entry name" value="N6_adenine_Mtase_MK1259"/>
</dbReference>
<evidence type="ECO:0000259" key="1">
    <source>
        <dbReference type="Pfam" id="PF06634"/>
    </source>
</evidence>
<evidence type="ECO:0000313" key="3">
    <source>
        <dbReference type="Proteomes" id="UP000464865"/>
    </source>
</evidence>
<dbReference type="REBASE" id="379452">
    <property type="entry name" value="M.Rsp1511ORF10085P"/>
</dbReference>
<dbReference type="Pfam" id="PF06634">
    <property type="entry name" value="DUF1156"/>
    <property type="match status" value="1"/>
</dbReference>
<sequence length="970" mass="106968">MTTTVKTPKKLIEVALPLDAINEACAHEKQPGIGAHPRGLHLWWARRPLAAARAVIFAQMVNDPSWKWELEHPGVIPPNNIKASWAASRNRLFAIIKDLVKWENSTNEAVLQKARVEIRRSWRETCELNKEHPQAAELFDPEKLPAFHDPFAGGGALPLEAQRLGLESYASDLNPVAVLINKAMIEIPPKFAGRSPVNPEARASRDAWSTQWEGAQGLAEDVRYYGQWMREQAQKRIGHLYPPIEITANMAKDRPDLKPLVGQKLTVLTWIWARTVKSPNPAFRNVDVPLASTFILSSKAGREAYVEPMIEGDTYRFTVKVGKPPAGAKEGTTAGKRAAFRCLMSGTPIDYNHIRSEGKAGRINTKLMAIMAQGARGRIYLSPTSEHEATALQVHPEWRPEVTLPDNPRDFKTPNYGLTTFADLFTPRQIVALATFSDLVTEVIDKIAQDSISAGLHQDDTGLDSGGVGARAYGEAVGVYLAFAIDRLVDYGSSIATWKPSGEQVMQTYKRQALPMTWDFPDSNFLGTKAICWTNAVKYTYENLLSTAGSMSTANSYAIQADAQTQSISLNKVVSTDPPYYDNIGYAELSDFFYVWLRRALKPVFPPLFATLTVPKAEELVATPYRHGDKAKAEAFFLDGMTKAMQRLCEHAHPSAPVTIYYAFKQSETETAEGTSSTGWETFLDAVIRSGFALTGTWPMRTELENRMIGSGTNALASSIVLVCRARPATAETVSRRAFLRELNQVLPEALDEMTRGSGDDRSPVAPVDLSQAIIGPGMAVFSKYAAVLEADGTPMTVQTALRLINRFLAEDDFDHDSQFCLHWFEQYGWKEGRFGEADTLARAKGTSVDGVKQSGVLFAAGGIVRLLKWAEYPSDWNPVGDDRLPVWEALHHLIRIFKAEGESGAGKVLAAVAAKSEATRQLAYRLYTLCERAGWAEDARAYNEIITSWSAIESAAAAAPKAHQGELFG</sequence>
<proteinExistence type="predicted"/>
<dbReference type="EMBL" id="CP048632">
    <property type="protein sequence ID" value="QIB38299.1"/>
    <property type="molecule type" value="Genomic_DNA"/>
</dbReference>
<accession>A0A7L5BHK6</accession>
<dbReference type="AlphaFoldDB" id="A0A7L5BHK6"/>
<dbReference type="SUPFAM" id="SSF53335">
    <property type="entry name" value="S-adenosyl-L-methionine-dependent methyltransferases"/>
    <property type="match status" value="1"/>
</dbReference>
<reference evidence="2 3" key="1">
    <citation type="submission" date="2020-02" db="EMBL/GenBank/DDBJ databases">
        <title>Plant-Promoting Endophytic Bacterium Rhizobium oryzihabitans sp. nov., Isolated from the Root of Rice.</title>
        <authorList>
            <person name="zhao J."/>
            <person name="Zhang G."/>
        </authorList>
    </citation>
    <scope>NUCLEOTIDE SEQUENCE [LARGE SCALE GENOMIC DNA]</scope>
    <source>
        <strain evidence="2 3">M15</strain>
    </source>
</reference>
<name>A0A7L5BHK6_9HYPH</name>
<dbReference type="Proteomes" id="UP000464865">
    <property type="component" value="Chromosome M15-11"/>
</dbReference>
<organism evidence="2 3">
    <name type="scientific">Rhizobium oryzihabitans</name>
    <dbReference type="NCBI Taxonomy" id="2267833"/>
    <lineage>
        <taxon>Bacteria</taxon>
        <taxon>Pseudomonadati</taxon>
        <taxon>Pseudomonadota</taxon>
        <taxon>Alphaproteobacteria</taxon>
        <taxon>Hyphomicrobiales</taxon>
        <taxon>Rhizobiaceae</taxon>
        <taxon>Rhizobium/Agrobacterium group</taxon>
        <taxon>Rhizobium</taxon>
    </lineage>
</organism>
<dbReference type="InterPro" id="IPR029063">
    <property type="entry name" value="SAM-dependent_MTases_sf"/>
</dbReference>
<protein>
    <submittedName>
        <fullName evidence="2">DUF1156 domain-containing protein</fullName>
    </submittedName>
</protein>
<gene>
    <name evidence="2" type="ORF">G3A56_10085</name>
</gene>
<evidence type="ECO:0000313" key="2">
    <source>
        <dbReference type="EMBL" id="QIB38299.1"/>
    </source>
</evidence>
<dbReference type="KEGG" id="roy:G3A56_10085"/>